<dbReference type="OrthoDB" id="4951845at2759"/>
<dbReference type="PANTHER" id="PTHR11571">
    <property type="entry name" value="GLUTATHIONE S-TRANSFERASE"/>
    <property type="match status" value="1"/>
</dbReference>
<protein>
    <recommendedName>
        <fullName evidence="3">glutathione transferase</fullName>
        <ecNumber evidence="3">2.5.1.18</ecNumber>
    </recommendedName>
</protein>
<dbReference type="InterPro" id="IPR003081">
    <property type="entry name" value="GST_mu"/>
</dbReference>
<dbReference type="Proteomes" id="UP000677054">
    <property type="component" value="Unassembled WGS sequence"/>
</dbReference>
<dbReference type="GO" id="GO:0004364">
    <property type="term" value="F:glutathione transferase activity"/>
    <property type="evidence" value="ECO:0007669"/>
    <property type="project" value="UniProtKB-EC"/>
</dbReference>
<dbReference type="PRINTS" id="PR01267">
    <property type="entry name" value="GSTRNSFRASEM"/>
</dbReference>
<dbReference type="SFLD" id="SFLDG01205">
    <property type="entry name" value="AMPS.1"/>
    <property type="match status" value="1"/>
</dbReference>
<evidence type="ECO:0000256" key="4">
    <source>
        <dbReference type="ARBA" id="ARBA00022679"/>
    </source>
</evidence>
<sequence>MAPVIGYWRPRGLLHPIRMLLVHTGVDFEDKVYPETSRDEWLKDKESLGLPMPNLPYYIDGDCKLTQSLAIIRYLARKHGLAGTNEEELIRTDLVECQVQDLRLALIKLGYHEYSEEAREKYLKETLANHLKLLSGYLGDHPWVAGNKMTYVDFLLHDTLDWHLFLDPTCLDGYQNLKDFLARFESQPNIKAFMESEKFLKWPIFGPMSKWGYDDAGSKLRFPD</sequence>
<evidence type="ECO:0000259" key="6">
    <source>
        <dbReference type="PROSITE" id="PS50404"/>
    </source>
</evidence>
<evidence type="ECO:0000256" key="3">
    <source>
        <dbReference type="ARBA" id="ARBA00012452"/>
    </source>
</evidence>
<dbReference type="FunFam" id="1.20.1050.10:FF:000003">
    <property type="entry name" value="Glutathione S-transferase 2"/>
    <property type="match status" value="1"/>
</dbReference>
<name>A0A7R8X910_9CRUS</name>
<dbReference type="PROSITE" id="PS50404">
    <property type="entry name" value="GST_NTER"/>
    <property type="match status" value="1"/>
</dbReference>
<dbReference type="InterPro" id="IPR036249">
    <property type="entry name" value="Thioredoxin-like_sf"/>
</dbReference>
<gene>
    <name evidence="8" type="ORF">DSTB1V02_LOCUS6139</name>
</gene>
<dbReference type="EMBL" id="LR900606">
    <property type="protein sequence ID" value="CAD7246286.1"/>
    <property type="molecule type" value="Genomic_DNA"/>
</dbReference>
<dbReference type="GO" id="GO:0006749">
    <property type="term" value="P:glutathione metabolic process"/>
    <property type="evidence" value="ECO:0007669"/>
    <property type="project" value="TreeGrafter"/>
</dbReference>
<dbReference type="InterPro" id="IPR036282">
    <property type="entry name" value="Glutathione-S-Trfase_C_sf"/>
</dbReference>
<evidence type="ECO:0000259" key="7">
    <source>
        <dbReference type="PROSITE" id="PS50405"/>
    </source>
</evidence>
<dbReference type="SUPFAM" id="SSF47616">
    <property type="entry name" value="GST C-terminal domain-like"/>
    <property type="match status" value="1"/>
</dbReference>
<dbReference type="Gene3D" id="1.20.1050.130">
    <property type="match status" value="1"/>
</dbReference>
<accession>A0A7R8X910</accession>
<organism evidence="8">
    <name type="scientific">Darwinula stevensoni</name>
    <dbReference type="NCBI Taxonomy" id="69355"/>
    <lineage>
        <taxon>Eukaryota</taxon>
        <taxon>Metazoa</taxon>
        <taxon>Ecdysozoa</taxon>
        <taxon>Arthropoda</taxon>
        <taxon>Crustacea</taxon>
        <taxon>Oligostraca</taxon>
        <taxon>Ostracoda</taxon>
        <taxon>Podocopa</taxon>
        <taxon>Podocopida</taxon>
        <taxon>Darwinulocopina</taxon>
        <taxon>Darwinuloidea</taxon>
        <taxon>Darwinulidae</taxon>
        <taxon>Darwinula</taxon>
    </lineage>
</organism>
<feature type="domain" description="GST N-terminal" evidence="6">
    <location>
        <begin position="1"/>
        <end position="83"/>
    </location>
</feature>
<comment type="function">
    <text evidence="1">Conjugation of reduced glutathione to a wide number of exogenous and endogenous hydrophobic electrophiles.</text>
</comment>
<evidence type="ECO:0000256" key="2">
    <source>
        <dbReference type="ARBA" id="ARBA00005861"/>
    </source>
</evidence>
<evidence type="ECO:0000256" key="1">
    <source>
        <dbReference type="ARBA" id="ARBA00003701"/>
    </source>
</evidence>
<dbReference type="InterPro" id="IPR010987">
    <property type="entry name" value="Glutathione-S-Trfase_C-like"/>
</dbReference>
<dbReference type="Pfam" id="PF14497">
    <property type="entry name" value="GST_C_3"/>
    <property type="match status" value="1"/>
</dbReference>
<dbReference type="SFLD" id="SFLDS00019">
    <property type="entry name" value="Glutathione_Transferase_(cytos"/>
    <property type="match status" value="1"/>
</dbReference>
<dbReference type="SFLD" id="SFLDG00363">
    <property type="entry name" value="AMPS_(cytGST):_Alpha-__Mu-__Pi"/>
    <property type="match status" value="1"/>
</dbReference>
<dbReference type="InterPro" id="IPR004046">
    <property type="entry name" value="GST_C"/>
</dbReference>
<dbReference type="CDD" id="cd03075">
    <property type="entry name" value="GST_N_Mu"/>
    <property type="match status" value="1"/>
</dbReference>
<dbReference type="EMBL" id="CAJPEV010001089">
    <property type="protein sequence ID" value="CAG0890649.1"/>
    <property type="molecule type" value="Genomic_DNA"/>
</dbReference>
<dbReference type="InterPro" id="IPR050213">
    <property type="entry name" value="GST_superfamily"/>
</dbReference>
<evidence type="ECO:0000313" key="9">
    <source>
        <dbReference type="Proteomes" id="UP000677054"/>
    </source>
</evidence>
<dbReference type="PANTHER" id="PTHR11571:SF222">
    <property type="entry name" value="GLUTATHIONE TRANSFERASE"/>
    <property type="match status" value="1"/>
</dbReference>
<dbReference type="SUPFAM" id="SSF52833">
    <property type="entry name" value="Thioredoxin-like"/>
    <property type="match status" value="1"/>
</dbReference>
<comment type="catalytic activity">
    <reaction evidence="5">
        <text>RX + glutathione = an S-substituted glutathione + a halide anion + H(+)</text>
        <dbReference type="Rhea" id="RHEA:16437"/>
        <dbReference type="ChEBI" id="CHEBI:15378"/>
        <dbReference type="ChEBI" id="CHEBI:16042"/>
        <dbReference type="ChEBI" id="CHEBI:17792"/>
        <dbReference type="ChEBI" id="CHEBI:57925"/>
        <dbReference type="ChEBI" id="CHEBI:90779"/>
        <dbReference type="EC" id="2.5.1.18"/>
    </reaction>
</comment>
<evidence type="ECO:0000256" key="5">
    <source>
        <dbReference type="ARBA" id="ARBA00047960"/>
    </source>
</evidence>
<proteinExistence type="inferred from homology"/>
<dbReference type="Pfam" id="PF02798">
    <property type="entry name" value="GST_N"/>
    <property type="match status" value="1"/>
</dbReference>
<comment type="similarity">
    <text evidence="2">Belongs to the GST superfamily. Mu family.</text>
</comment>
<evidence type="ECO:0000313" key="8">
    <source>
        <dbReference type="EMBL" id="CAD7246286.1"/>
    </source>
</evidence>
<keyword evidence="9" id="KW-1185">Reference proteome</keyword>
<feature type="domain" description="GST C-terminal" evidence="7">
    <location>
        <begin position="85"/>
        <end position="204"/>
    </location>
</feature>
<dbReference type="InterPro" id="IPR004045">
    <property type="entry name" value="Glutathione_S-Trfase_N"/>
</dbReference>
<dbReference type="AlphaFoldDB" id="A0A7R8X910"/>
<reference evidence="8" key="1">
    <citation type="submission" date="2020-11" db="EMBL/GenBank/DDBJ databases">
        <authorList>
            <person name="Tran Van P."/>
        </authorList>
    </citation>
    <scope>NUCLEOTIDE SEQUENCE</scope>
</reference>
<keyword evidence="4" id="KW-0808">Transferase</keyword>
<dbReference type="InterPro" id="IPR040079">
    <property type="entry name" value="Glutathione_S-Trfase"/>
</dbReference>
<dbReference type="EC" id="2.5.1.18" evidence="3"/>
<dbReference type="PROSITE" id="PS50405">
    <property type="entry name" value="GST_CTER"/>
    <property type="match status" value="1"/>
</dbReference>